<proteinExistence type="predicted"/>
<dbReference type="EMBL" id="CAEX01003438">
    <property type="protein sequence ID" value="CCD19455.1"/>
    <property type="molecule type" value="Genomic_DNA"/>
</dbReference>
<dbReference type="AlphaFoldDB" id="F9WPH8"/>
<evidence type="ECO:0000313" key="1">
    <source>
        <dbReference type="EMBL" id="CCD19455.1"/>
    </source>
</evidence>
<reference evidence="1 2" key="1">
    <citation type="journal article" date="2012" name="Proc. Natl. Acad. Sci. U.S.A.">
        <title>Antigenic diversity is generated by distinct evolutionary mechanisms in African trypanosome species.</title>
        <authorList>
            <person name="Jackson A.P."/>
            <person name="Berry A."/>
            <person name="Aslett M."/>
            <person name="Allison H.C."/>
            <person name="Burton P."/>
            <person name="Vavrova-Anderson J."/>
            <person name="Brown R."/>
            <person name="Browne H."/>
            <person name="Corton N."/>
            <person name="Hauser H."/>
            <person name="Gamble J."/>
            <person name="Gilderthorp R."/>
            <person name="Marcello L."/>
            <person name="McQuillan J."/>
            <person name="Otto T.D."/>
            <person name="Quail M.A."/>
            <person name="Sanders M.J."/>
            <person name="van Tonder A."/>
            <person name="Ginger M.L."/>
            <person name="Field M.C."/>
            <person name="Barry J.D."/>
            <person name="Hertz-Fowler C."/>
            <person name="Berriman M."/>
        </authorList>
    </citation>
    <scope>NUCLEOTIDE SEQUENCE</scope>
    <source>
        <strain evidence="1 2">Y486</strain>
    </source>
</reference>
<keyword evidence="2" id="KW-1185">Reference proteome</keyword>
<dbReference type="Proteomes" id="UP000009027">
    <property type="component" value="Unassembled WGS sequence"/>
</dbReference>
<protein>
    <submittedName>
        <fullName evidence="1">Uncharacterized protein</fullName>
    </submittedName>
</protein>
<gene>
    <name evidence="1" type="ORF">TvY486_0021560</name>
</gene>
<accession>F9WPH8</accession>
<sequence length="454" mass="49779">MAMERLALITECEVAKQRARLDGKRIEFAETNRHLKGLAFRAKEAAERITHNTNAQGQQAAELVASIAQTLGRIGSADEKLQVPVLSSRVKQAEPMTPLIRADGRGSIGQTYSRTQSQIGSSDYALRVTLGTLKTTNFSLASACDEASIMTHLKKQIGRRTDADEGALKTVTLLAKVASDNTKRALLPQTEAQELFRTVTELNKTITASIGEAERQTAAVEKILQGLQRKAFVQTLRNTLQTLCARYKELTSLATDAETLDARAAEMAHGVEDLYLKMPESAEKHGNTTEPAEELRSVLASASGRIELMRKHACAVNKMLTGALGTLQHQHRRTTGAQNIALTHLEKEVWAIVGNIASQQTHSMKSNVCKKGQGQEYIEDILRIAAARLESPKLTVKINTPVDEMTRSLEMARVFMGKAHDATALAEQAVDHAKAVANREPCPPLYQQLLEMLR</sequence>
<dbReference type="VEuPathDB" id="TriTrypDB:TvY486_0021560"/>
<organism evidence="1 2">
    <name type="scientific">Trypanosoma vivax (strain Y486)</name>
    <dbReference type="NCBI Taxonomy" id="1055687"/>
    <lineage>
        <taxon>Eukaryota</taxon>
        <taxon>Discoba</taxon>
        <taxon>Euglenozoa</taxon>
        <taxon>Kinetoplastea</taxon>
        <taxon>Metakinetoplastina</taxon>
        <taxon>Trypanosomatida</taxon>
        <taxon>Trypanosomatidae</taxon>
        <taxon>Trypanosoma</taxon>
        <taxon>Duttonella</taxon>
    </lineage>
</organism>
<name>F9WPH8_TRYVY</name>
<evidence type="ECO:0000313" key="2">
    <source>
        <dbReference type="Proteomes" id="UP000009027"/>
    </source>
</evidence>